<evidence type="ECO:0000313" key="1">
    <source>
        <dbReference type="EMBL" id="KRM33639.1"/>
    </source>
</evidence>
<comment type="caution">
    <text evidence="1">The sequence shown here is derived from an EMBL/GenBank/DDBJ whole genome shotgun (WGS) entry which is preliminary data.</text>
</comment>
<proteinExistence type="predicted"/>
<protein>
    <submittedName>
        <fullName evidence="1">Transposase</fullName>
    </submittedName>
</protein>
<keyword evidence="2" id="KW-1185">Reference proteome</keyword>
<name>A0ABR5PSE1_9LACO</name>
<accession>A0ABR5PSE1</accession>
<dbReference type="EMBL" id="AZGN01000022">
    <property type="protein sequence ID" value="KRM33639.1"/>
    <property type="molecule type" value="Genomic_DNA"/>
</dbReference>
<gene>
    <name evidence="1" type="ORF">FC44_GL001014</name>
</gene>
<organism evidence="1 2">
    <name type="scientific">Lactobacillus intestinalis DSM 6629</name>
    <dbReference type="NCBI Taxonomy" id="1423761"/>
    <lineage>
        <taxon>Bacteria</taxon>
        <taxon>Bacillati</taxon>
        <taxon>Bacillota</taxon>
        <taxon>Bacilli</taxon>
        <taxon>Lactobacillales</taxon>
        <taxon>Lactobacillaceae</taxon>
        <taxon>Lactobacillus</taxon>
    </lineage>
</organism>
<evidence type="ECO:0000313" key="2">
    <source>
        <dbReference type="Proteomes" id="UP000051735"/>
    </source>
</evidence>
<reference evidence="1 2" key="1">
    <citation type="journal article" date="2015" name="Genome Announc.">
        <title>Expanding the biotechnology potential of lactobacilli through comparative genomics of 213 strains and associated genera.</title>
        <authorList>
            <person name="Sun Z."/>
            <person name="Harris H.M."/>
            <person name="McCann A."/>
            <person name="Guo C."/>
            <person name="Argimon S."/>
            <person name="Zhang W."/>
            <person name="Yang X."/>
            <person name="Jeffery I.B."/>
            <person name="Cooney J.C."/>
            <person name="Kagawa T.F."/>
            <person name="Liu W."/>
            <person name="Song Y."/>
            <person name="Salvetti E."/>
            <person name="Wrobel A."/>
            <person name="Rasinkangas P."/>
            <person name="Parkhill J."/>
            <person name="Rea M.C."/>
            <person name="O'Sullivan O."/>
            <person name="Ritari J."/>
            <person name="Douillard F.P."/>
            <person name="Paul Ross R."/>
            <person name="Yang R."/>
            <person name="Briner A.E."/>
            <person name="Felis G.E."/>
            <person name="de Vos W.M."/>
            <person name="Barrangou R."/>
            <person name="Klaenhammer T.R."/>
            <person name="Caufield P.W."/>
            <person name="Cui Y."/>
            <person name="Zhang H."/>
            <person name="O'Toole P.W."/>
        </authorList>
    </citation>
    <scope>NUCLEOTIDE SEQUENCE [LARGE SCALE GENOMIC DNA]</scope>
    <source>
        <strain evidence="1 2">DSM 6629</strain>
    </source>
</reference>
<sequence length="128" mass="14854">MPSNNGCIKFHLNIEDQNIIFTDYFKKFINGKFHKVYLTELVQSACPYCHSNNLKHNGHYTSNVRFIIADASKPITIRLRKQRVLCNECLKRSMVQSSLVNKYCHISNASKRKVLTENRSMTDISKTI</sequence>
<dbReference type="Proteomes" id="UP000051735">
    <property type="component" value="Unassembled WGS sequence"/>
</dbReference>